<evidence type="ECO:0000256" key="1">
    <source>
        <dbReference type="SAM" id="MobiDB-lite"/>
    </source>
</evidence>
<sequence length="146" mass="15188">MTGGPPETAEGGTELGGPCVSLLSLSKPLLPASLQQALSRRCSPAAAAAAAAADPPAAAAAAAADCFQCRLLGCCLLSGASFAALSQAALRAPRSSDRYFYSFVAASFAGLAVYRFIVPTKGASLQQQQQQQQEQQQQREQLQWQK</sequence>
<dbReference type="OrthoDB" id="10532223at2759"/>
<feature type="transmembrane region" description="Helical" evidence="2">
    <location>
        <begin position="99"/>
        <end position="117"/>
    </location>
</feature>
<accession>U6L3L4</accession>
<keyword evidence="2" id="KW-0472">Membrane</keyword>
<dbReference type="EMBL" id="HG676170">
    <property type="protein sequence ID" value="CDJ43798.1"/>
    <property type="molecule type" value="Genomic_DNA"/>
</dbReference>
<keyword evidence="2" id="KW-0812">Transmembrane</keyword>
<keyword evidence="2" id="KW-1133">Transmembrane helix</keyword>
<protein>
    <submittedName>
        <fullName evidence="3">Uncharacterized protein</fullName>
    </submittedName>
</protein>
<keyword evidence="4" id="KW-1185">Reference proteome</keyword>
<dbReference type="VEuPathDB" id="ToxoDB:ETH2_1049500"/>
<name>U6L3L4_EIMTE</name>
<reference evidence="3" key="1">
    <citation type="submission" date="2013-10" db="EMBL/GenBank/DDBJ databases">
        <title>Genomic analysis of the causative agents of coccidiosis in chickens.</title>
        <authorList>
            <person name="Reid A.J."/>
            <person name="Blake D."/>
            <person name="Billington K."/>
            <person name="Browne H."/>
            <person name="Dunn M."/>
            <person name="Hung S."/>
            <person name="Kawahara F."/>
            <person name="Miranda-Saavedra D."/>
            <person name="Mourier T."/>
            <person name="Nagra H."/>
            <person name="Otto T.D."/>
            <person name="Rawlings N."/>
            <person name="Sanchez A."/>
            <person name="Sanders M."/>
            <person name="Subramaniam C."/>
            <person name="Tay Y."/>
            <person name="Dear P."/>
            <person name="Doerig C."/>
            <person name="Gruber A."/>
            <person name="Parkinson J."/>
            <person name="Shirley M."/>
            <person name="Wan K.L."/>
            <person name="Berriman M."/>
            <person name="Tomley F."/>
            <person name="Pain A."/>
        </authorList>
    </citation>
    <scope>NUCLEOTIDE SEQUENCE [LARGE SCALE GENOMIC DNA]</scope>
    <source>
        <strain evidence="3">Houghton</strain>
    </source>
</reference>
<dbReference type="GeneID" id="25252285"/>
<dbReference type="Proteomes" id="UP000030747">
    <property type="component" value="Unassembled WGS sequence"/>
</dbReference>
<evidence type="ECO:0000256" key="2">
    <source>
        <dbReference type="SAM" id="Phobius"/>
    </source>
</evidence>
<gene>
    <name evidence="3" type="ORF">ETH_00015655</name>
</gene>
<dbReference type="VEuPathDB" id="ToxoDB:ETH_00015655"/>
<evidence type="ECO:0000313" key="3">
    <source>
        <dbReference type="EMBL" id="CDJ43798.1"/>
    </source>
</evidence>
<feature type="region of interest" description="Disordered" evidence="1">
    <location>
        <begin position="127"/>
        <end position="146"/>
    </location>
</feature>
<organism evidence="3 4">
    <name type="scientific">Eimeria tenella</name>
    <name type="common">Coccidian parasite</name>
    <dbReference type="NCBI Taxonomy" id="5802"/>
    <lineage>
        <taxon>Eukaryota</taxon>
        <taxon>Sar</taxon>
        <taxon>Alveolata</taxon>
        <taxon>Apicomplexa</taxon>
        <taxon>Conoidasida</taxon>
        <taxon>Coccidia</taxon>
        <taxon>Eucoccidiorida</taxon>
        <taxon>Eimeriorina</taxon>
        <taxon>Eimeriidae</taxon>
        <taxon>Eimeria</taxon>
    </lineage>
</organism>
<evidence type="ECO:0000313" key="4">
    <source>
        <dbReference type="Proteomes" id="UP000030747"/>
    </source>
</evidence>
<reference evidence="3" key="2">
    <citation type="submission" date="2013-10" db="EMBL/GenBank/DDBJ databases">
        <authorList>
            <person name="Aslett M."/>
        </authorList>
    </citation>
    <scope>NUCLEOTIDE SEQUENCE [LARGE SCALE GENOMIC DNA]</scope>
    <source>
        <strain evidence="3">Houghton</strain>
    </source>
</reference>
<dbReference type="AlphaFoldDB" id="U6L3L4"/>
<dbReference type="RefSeq" id="XP_013234547.1">
    <property type="nucleotide sequence ID" value="XM_013379093.1"/>
</dbReference>
<proteinExistence type="predicted"/>